<accession>A0ACC4D658</accession>
<keyword evidence="2" id="KW-1185">Reference proteome</keyword>
<sequence length="298" mass="32157">MPLADGRDLLLCENQVQFHEVRTLCESAQQTKQPPEASRPPFRAPHRPAAARQQRTRSPCLGKLGPLLGVPVKPRAPAMERWPRLSVGLPACGPQTTKACPDQHPPPAAPNSHPGRHTPLPPPVHGTPFSASRRRLIHSLIAHPCPWLVTLSAVPNLDDLSFSSRNLPLLIPINLVSRQSTARTILLPFAPGAPATNSHCHGKSADATTQRFSTPSRSASTATVERASEALGLTFHLGTSRRATRASPAPCFPALHIVRRCLHRNPCVLEPRVPASSRTARGLAIAMPLPAPLSVWAY</sequence>
<evidence type="ECO:0000313" key="2">
    <source>
        <dbReference type="Proteomes" id="UP001638806"/>
    </source>
</evidence>
<dbReference type="Proteomes" id="UP001638806">
    <property type="component" value="Unassembled WGS sequence"/>
</dbReference>
<evidence type="ECO:0000313" key="1">
    <source>
        <dbReference type="EMBL" id="KAL3951736.1"/>
    </source>
</evidence>
<reference evidence="1" key="1">
    <citation type="submission" date="2024-12" db="EMBL/GenBank/DDBJ databases">
        <title>Comparative genomics and development of molecular markers within Purpureocillium lilacinum and among Purpureocillium species.</title>
        <authorList>
            <person name="Yeh Z.-Y."/>
            <person name="Ni N.-T."/>
            <person name="Lo P.-H."/>
            <person name="Mushyakhwo K."/>
            <person name="Lin C.-F."/>
            <person name="Nai Y.-S."/>
        </authorList>
    </citation>
    <scope>NUCLEOTIDE SEQUENCE</scope>
    <source>
        <strain evidence="1">NCHU-NPUST-175</strain>
    </source>
</reference>
<comment type="caution">
    <text evidence="1">The sequence shown here is derived from an EMBL/GenBank/DDBJ whole genome shotgun (WGS) entry which is preliminary data.</text>
</comment>
<name>A0ACC4D658_PURLI</name>
<gene>
    <name evidence="1" type="ORF">ACCO45_013453</name>
</gene>
<proteinExistence type="predicted"/>
<dbReference type="EMBL" id="JBGNUJ010000013">
    <property type="protein sequence ID" value="KAL3951736.1"/>
    <property type="molecule type" value="Genomic_DNA"/>
</dbReference>
<organism evidence="1 2">
    <name type="scientific">Purpureocillium lilacinum</name>
    <name type="common">Paecilomyces lilacinus</name>
    <dbReference type="NCBI Taxonomy" id="33203"/>
    <lineage>
        <taxon>Eukaryota</taxon>
        <taxon>Fungi</taxon>
        <taxon>Dikarya</taxon>
        <taxon>Ascomycota</taxon>
        <taxon>Pezizomycotina</taxon>
        <taxon>Sordariomycetes</taxon>
        <taxon>Hypocreomycetidae</taxon>
        <taxon>Hypocreales</taxon>
        <taxon>Ophiocordycipitaceae</taxon>
        <taxon>Purpureocillium</taxon>
    </lineage>
</organism>
<protein>
    <submittedName>
        <fullName evidence="1">Uncharacterized protein</fullName>
    </submittedName>
</protein>